<dbReference type="SUPFAM" id="SSF49899">
    <property type="entry name" value="Concanavalin A-like lectins/glucanases"/>
    <property type="match status" value="1"/>
</dbReference>
<accession>A0A3Q3IR45</accession>
<name>A0A3Q3IR45_MONAL</name>
<dbReference type="InterPro" id="IPR001791">
    <property type="entry name" value="Laminin_G"/>
</dbReference>
<reference evidence="2" key="2">
    <citation type="submission" date="2025-09" db="UniProtKB">
        <authorList>
            <consortium name="Ensembl"/>
        </authorList>
    </citation>
    <scope>IDENTIFICATION</scope>
</reference>
<sequence>MGQPAGTKCAKMEVAAENLKHIQVSFSFRTSSTDSLIMWMGKAEHEDDDYLAVGLEGGCIKIAVNLGERLSLPVTVRNLILPCSEWNNVSIHLNSTIIQVFLNTKQILFEDVDPFERYVALDYGAQWGFDTLSRHESLFCEWDLGPCAISLTNTRSQ</sequence>
<keyword evidence="3" id="KW-1185">Reference proteome</keyword>
<dbReference type="STRING" id="43700.ENSMALP00000003061"/>
<dbReference type="Proteomes" id="UP000261600">
    <property type="component" value="Unplaced"/>
</dbReference>
<dbReference type="InterPro" id="IPR013320">
    <property type="entry name" value="ConA-like_dom_sf"/>
</dbReference>
<protein>
    <recommendedName>
        <fullName evidence="1">Laminin G domain-containing protein</fullName>
    </recommendedName>
</protein>
<reference evidence="2" key="1">
    <citation type="submission" date="2025-08" db="UniProtKB">
        <authorList>
            <consortium name="Ensembl"/>
        </authorList>
    </citation>
    <scope>IDENTIFICATION</scope>
</reference>
<dbReference type="Pfam" id="PF00054">
    <property type="entry name" value="Laminin_G_1"/>
    <property type="match status" value="1"/>
</dbReference>
<feature type="domain" description="Laminin G" evidence="1">
    <location>
        <begin position="28"/>
        <end position="103"/>
    </location>
</feature>
<dbReference type="AlphaFoldDB" id="A0A3Q3IR45"/>
<proteinExistence type="predicted"/>
<dbReference type="Gene3D" id="2.60.120.200">
    <property type="match status" value="1"/>
</dbReference>
<evidence type="ECO:0000313" key="3">
    <source>
        <dbReference type="Proteomes" id="UP000261600"/>
    </source>
</evidence>
<evidence type="ECO:0000259" key="1">
    <source>
        <dbReference type="Pfam" id="PF00054"/>
    </source>
</evidence>
<evidence type="ECO:0000313" key="2">
    <source>
        <dbReference type="Ensembl" id="ENSMALP00000003061.1"/>
    </source>
</evidence>
<organism evidence="2 3">
    <name type="scientific">Monopterus albus</name>
    <name type="common">Swamp eel</name>
    <dbReference type="NCBI Taxonomy" id="43700"/>
    <lineage>
        <taxon>Eukaryota</taxon>
        <taxon>Metazoa</taxon>
        <taxon>Chordata</taxon>
        <taxon>Craniata</taxon>
        <taxon>Vertebrata</taxon>
        <taxon>Euteleostomi</taxon>
        <taxon>Actinopterygii</taxon>
        <taxon>Neopterygii</taxon>
        <taxon>Teleostei</taxon>
        <taxon>Neoteleostei</taxon>
        <taxon>Acanthomorphata</taxon>
        <taxon>Anabantaria</taxon>
        <taxon>Synbranchiformes</taxon>
        <taxon>Synbranchidae</taxon>
        <taxon>Monopterus</taxon>
    </lineage>
</organism>
<dbReference type="CDD" id="cd00110">
    <property type="entry name" value="LamG"/>
    <property type="match status" value="1"/>
</dbReference>
<dbReference type="Ensembl" id="ENSMALT00000003144.1">
    <property type="protein sequence ID" value="ENSMALP00000003061.1"/>
    <property type="gene ID" value="ENSMALG00000002266.1"/>
</dbReference>